<evidence type="ECO:0000313" key="27">
    <source>
        <dbReference type="Ensembl" id="ENSONIP00000056760.1"/>
    </source>
</evidence>
<dbReference type="GeneTree" id="ENSGT00940000156152"/>
<proteinExistence type="inferred from homology"/>
<evidence type="ECO:0000256" key="3">
    <source>
        <dbReference type="ARBA" id="ARBA00004316"/>
    </source>
</evidence>
<dbReference type="GO" id="GO:0007200">
    <property type="term" value="P:phospholipase C-activating G protein-coupled receptor signaling pathway"/>
    <property type="evidence" value="ECO:0007669"/>
    <property type="project" value="InterPro"/>
</dbReference>
<dbReference type="GO" id="GO:0004143">
    <property type="term" value="F:ATP-dependent diacylglycerol kinase activity"/>
    <property type="evidence" value="ECO:0007669"/>
    <property type="project" value="UniProtKB-EC"/>
</dbReference>
<evidence type="ECO:0000256" key="17">
    <source>
        <dbReference type="ARBA" id="ARBA00023242"/>
    </source>
</evidence>
<feature type="repeat" description="ANK" evidence="23">
    <location>
        <begin position="832"/>
        <end position="864"/>
    </location>
</feature>
<accession>A0A669DEJ0</accession>
<evidence type="ECO:0000259" key="26">
    <source>
        <dbReference type="PROSITE" id="PS50146"/>
    </source>
</evidence>
<evidence type="ECO:0000256" key="23">
    <source>
        <dbReference type="PROSITE-ProRule" id="PRU00023"/>
    </source>
</evidence>
<dbReference type="UniPathway" id="UPA00230"/>
<keyword evidence="12 24" id="KW-0418">Kinase</keyword>
<dbReference type="Pfam" id="PF12796">
    <property type="entry name" value="Ank_2"/>
    <property type="match status" value="1"/>
</dbReference>
<keyword evidence="15" id="KW-0443">Lipid metabolism</keyword>
<dbReference type="InterPro" id="IPR017438">
    <property type="entry name" value="ATP-NAD_kinase_N"/>
</dbReference>
<comment type="subcellular location">
    <subcellularLocation>
        <location evidence="2">Cell membrane</location>
    </subcellularLocation>
    <subcellularLocation>
        <location evidence="3">Cell projection</location>
    </subcellularLocation>
    <subcellularLocation>
        <location evidence="4">Cytoplasm</location>
        <location evidence="4">Cytosol</location>
    </subcellularLocation>
    <subcellularLocation>
        <location evidence="1">Nucleus</location>
    </subcellularLocation>
</comment>
<dbReference type="SUPFAM" id="SSF111331">
    <property type="entry name" value="NAD kinase/diacylglycerol kinase-like"/>
    <property type="match status" value="1"/>
</dbReference>
<dbReference type="InterPro" id="IPR001206">
    <property type="entry name" value="Diacylglycerol_kinase_cat_dom"/>
</dbReference>
<evidence type="ECO:0000256" key="1">
    <source>
        <dbReference type="ARBA" id="ARBA00004123"/>
    </source>
</evidence>
<evidence type="ECO:0000256" key="10">
    <source>
        <dbReference type="ARBA" id="ARBA00022737"/>
    </source>
</evidence>
<dbReference type="CDD" id="cd20895">
    <property type="entry name" value="C1_DGKzeta_rpt2"/>
    <property type="match status" value="1"/>
</dbReference>
<evidence type="ECO:0000256" key="12">
    <source>
        <dbReference type="ARBA" id="ARBA00022777"/>
    </source>
</evidence>
<dbReference type="EC" id="2.7.1.107" evidence="24"/>
<dbReference type="PROSITE" id="PS50297">
    <property type="entry name" value="ANK_REP_REGION"/>
    <property type="match status" value="1"/>
</dbReference>
<dbReference type="SMART" id="SM00045">
    <property type="entry name" value="DAGKa"/>
    <property type="match status" value="1"/>
</dbReference>
<evidence type="ECO:0000256" key="20">
    <source>
        <dbReference type="ARBA" id="ARBA00023400"/>
    </source>
</evidence>
<evidence type="ECO:0000256" key="15">
    <source>
        <dbReference type="ARBA" id="ARBA00023098"/>
    </source>
</evidence>
<comment type="similarity">
    <text evidence="6 24">Belongs to the eukaryotic diacylglycerol kinase family.</text>
</comment>
<dbReference type="Proteomes" id="UP000005207">
    <property type="component" value="Linkage group LG7"/>
</dbReference>
<comment type="catalytic activity">
    <reaction evidence="20">
        <text>1-octadecanoyl-2-(5Z,8Z,11Z,14Z-eicosatetraenoyl)-sn-glycerol + ATP = 1-octadecanoyl-2-(5Z,8Z,11Z,14Z-eicosatetraenoyl)-sn-glycero-3-phosphate + ADP + H(+)</text>
        <dbReference type="Rhea" id="RHEA:40323"/>
        <dbReference type="ChEBI" id="CHEBI:15378"/>
        <dbReference type="ChEBI" id="CHEBI:30616"/>
        <dbReference type="ChEBI" id="CHEBI:75728"/>
        <dbReference type="ChEBI" id="CHEBI:77091"/>
        <dbReference type="ChEBI" id="CHEBI:456216"/>
    </reaction>
    <physiologicalReaction direction="left-to-right" evidence="20">
        <dbReference type="Rhea" id="RHEA:40324"/>
    </physiologicalReaction>
</comment>
<dbReference type="Gene3D" id="1.25.40.20">
    <property type="entry name" value="Ankyrin repeat-containing domain"/>
    <property type="match status" value="1"/>
</dbReference>
<dbReference type="Pfam" id="PF23578">
    <property type="entry name" value="DGKI"/>
    <property type="match status" value="1"/>
</dbReference>
<dbReference type="GO" id="GO:0005886">
    <property type="term" value="C:plasma membrane"/>
    <property type="evidence" value="ECO:0007669"/>
    <property type="project" value="UniProtKB-SubCell"/>
</dbReference>
<dbReference type="PROSITE" id="PS50146">
    <property type="entry name" value="DAGK"/>
    <property type="match status" value="1"/>
</dbReference>
<keyword evidence="8" id="KW-0963">Cytoplasm</keyword>
<feature type="compositionally biased region" description="Basic and acidic residues" evidence="25">
    <location>
        <begin position="18"/>
        <end position="44"/>
    </location>
</feature>
<dbReference type="SMART" id="SM00248">
    <property type="entry name" value="ANK"/>
    <property type="match status" value="2"/>
</dbReference>
<comment type="pathway">
    <text evidence="5">Lipid metabolism; glycerolipid metabolism.</text>
</comment>
<evidence type="ECO:0000256" key="8">
    <source>
        <dbReference type="ARBA" id="ARBA00022490"/>
    </source>
</evidence>
<evidence type="ECO:0000256" key="22">
    <source>
        <dbReference type="ARBA" id="ARBA00060536"/>
    </source>
</evidence>
<comment type="pathway">
    <text evidence="22">Glycerolipid metabolism.</text>
</comment>
<comment type="catalytic activity">
    <reaction evidence="21">
        <text>a 1,2-diacyl-sn-glycerol + ATP = a 1,2-diacyl-sn-glycero-3-phosphate + ADP + H(+)</text>
        <dbReference type="Rhea" id="RHEA:10272"/>
        <dbReference type="ChEBI" id="CHEBI:15378"/>
        <dbReference type="ChEBI" id="CHEBI:17815"/>
        <dbReference type="ChEBI" id="CHEBI:30616"/>
        <dbReference type="ChEBI" id="CHEBI:58608"/>
        <dbReference type="ChEBI" id="CHEBI:456216"/>
        <dbReference type="EC" id="2.7.1.107"/>
    </reaction>
    <physiologicalReaction direction="left-to-right" evidence="21">
        <dbReference type="Rhea" id="RHEA:10273"/>
    </physiologicalReaction>
</comment>
<sequence>MDQDTEIETRAAELTGQSEDRQNRRNTGDNTETRTRGTREDSKPGQRKAISKSGAQHAGTPANVSTSSLSESPQELSSTVDWSDNAQYGDHIWFETSVSGDFCYVGEQYCIAKSLVRRKKCAGCKISVHTVCLEQLEKINFRCKPSFREPGCRAVRESNVVRHHWVHRRRQAGKCRQCGKGFQQKFAFHSKEIVAISCSWCKQAYHNKVTCFMLQQIEECCSLGAHAAVIVPPTWIIRVRRPQSSLKSSKKKKRTSLKCNKASKKGGEVQDGRWKPFLVKPLPSQLMKPLLVFVNPKSGGNQGAKIIQSFMWYLNPRQVFDLTKGGPKEGLELYAKVPNLRILACGGDGTVGWILSVLDQLKLRPQPPVAILPLGTGNDLARTLNWGGGYTDEPITKILSHVEDGNIVQLDRWNLNVEANPEARPEDRDEHQTDKLPIDVFNNYFSLGFDAHVTLGFHESREANPEKFNSRFRNKMFYAGTAFSDFLSGSSKDLAKHIRVVCDGTDLTAKVQDLKLQCLLFLNIPRYCAGTTPWGNPSEHQDFEPQRHDDGCIEVIGFTMTSLATLQVGGHGERLHQCKEVTLTTFKSIPMQVDGEPCKLAPSVIHISLRNQANMVQKAKRRISMPHLNDQQPVPEKLQIRVNRISMAAYEALHYDKDQLKEASLPLGVITVPGDSDLETCRLHIDRLQDNLEQDGESLSSQKLSMKWCFLDSRCVLMCRLFQEHLNYVTEISQEELYILDPELPNTSPDVPCDRRVDAPSSCALWNKWSVDVAVFVVQLRELHQQGADLLLQDGDGCTLLHHAVEAGCKDIVKYLIDNVPTSHLDVTEKETGETALHKAATSCQRSICKYLVEAGASLMKTDLQGETPRQRAANANDPELADYLKSCQHYQMIQREDQETTV</sequence>
<dbReference type="PANTHER" id="PTHR11255:SF43">
    <property type="entry name" value="DIACYLGLYCEROL KINASE ZETA"/>
    <property type="match status" value="1"/>
</dbReference>
<dbReference type="GO" id="GO:0042995">
    <property type="term" value="C:cell projection"/>
    <property type="evidence" value="ECO:0007669"/>
    <property type="project" value="UniProtKB-SubCell"/>
</dbReference>
<feature type="compositionally biased region" description="Low complexity" evidence="25">
    <location>
        <begin position="65"/>
        <end position="79"/>
    </location>
</feature>
<dbReference type="InterPro" id="IPR056383">
    <property type="entry name" value="DGKI-like_dom"/>
</dbReference>
<feature type="region of interest" description="Disordered" evidence="25">
    <location>
        <begin position="1"/>
        <end position="80"/>
    </location>
</feature>
<comment type="catalytic activity">
    <reaction evidence="19">
        <text>1,2-di-(9Z-octadecenoyl)-sn-glycerol + ATP = 1,2-di-(9Z-octadecenoyl)-sn-glycero-3-phosphate + ADP + H(+)</text>
        <dbReference type="Rhea" id="RHEA:40327"/>
        <dbReference type="ChEBI" id="CHEBI:15378"/>
        <dbReference type="ChEBI" id="CHEBI:30616"/>
        <dbReference type="ChEBI" id="CHEBI:52333"/>
        <dbReference type="ChEBI" id="CHEBI:74546"/>
        <dbReference type="ChEBI" id="CHEBI:456216"/>
    </reaction>
    <physiologicalReaction direction="left-to-right" evidence="19">
        <dbReference type="Rhea" id="RHEA:40328"/>
    </physiologicalReaction>
</comment>
<keyword evidence="9 24" id="KW-0808">Transferase</keyword>
<keyword evidence="10" id="KW-0677">Repeat</keyword>
<dbReference type="SUPFAM" id="SSF48403">
    <property type="entry name" value="Ankyrin repeat"/>
    <property type="match status" value="1"/>
</dbReference>
<feature type="region of interest" description="Disordered" evidence="25">
    <location>
        <begin position="246"/>
        <end position="269"/>
    </location>
</feature>
<evidence type="ECO:0000256" key="6">
    <source>
        <dbReference type="ARBA" id="ARBA00009280"/>
    </source>
</evidence>
<evidence type="ECO:0000256" key="14">
    <source>
        <dbReference type="ARBA" id="ARBA00023043"/>
    </source>
</evidence>
<dbReference type="GO" id="GO:0005829">
    <property type="term" value="C:cytosol"/>
    <property type="evidence" value="ECO:0007669"/>
    <property type="project" value="UniProtKB-SubCell"/>
</dbReference>
<keyword evidence="18" id="KW-0966">Cell projection</keyword>
<dbReference type="GO" id="GO:0005524">
    <property type="term" value="F:ATP binding"/>
    <property type="evidence" value="ECO:0007669"/>
    <property type="project" value="UniProtKB-KW"/>
</dbReference>
<evidence type="ECO:0000256" key="7">
    <source>
        <dbReference type="ARBA" id="ARBA00022475"/>
    </source>
</evidence>
<dbReference type="GO" id="GO:0098978">
    <property type="term" value="C:glutamatergic synapse"/>
    <property type="evidence" value="ECO:0007669"/>
    <property type="project" value="TreeGrafter"/>
</dbReference>
<evidence type="ECO:0000256" key="16">
    <source>
        <dbReference type="ARBA" id="ARBA00023136"/>
    </source>
</evidence>
<evidence type="ECO:0000256" key="19">
    <source>
        <dbReference type="ARBA" id="ARBA00023371"/>
    </source>
</evidence>
<dbReference type="GO" id="GO:0005634">
    <property type="term" value="C:nucleus"/>
    <property type="evidence" value="ECO:0007669"/>
    <property type="project" value="UniProtKB-SubCell"/>
</dbReference>
<evidence type="ECO:0000256" key="24">
    <source>
        <dbReference type="RuleBase" id="RU361128"/>
    </source>
</evidence>
<dbReference type="InterPro" id="IPR000756">
    <property type="entry name" value="Diacylglycerol_kin_accessory"/>
</dbReference>
<protein>
    <recommendedName>
        <fullName evidence="24">Diacylglycerol kinase</fullName>
        <shortName evidence="24">DAG kinase</shortName>
        <ecNumber evidence="24">2.7.1.107</ecNumber>
    </recommendedName>
</protein>
<dbReference type="InterPro" id="IPR047484">
    <property type="entry name" value="C1_DGKzeta_rpt2"/>
</dbReference>
<evidence type="ECO:0000256" key="18">
    <source>
        <dbReference type="ARBA" id="ARBA00023273"/>
    </source>
</evidence>
<evidence type="ECO:0000256" key="2">
    <source>
        <dbReference type="ARBA" id="ARBA00004236"/>
    </source>
</evidence>
<reference evidence="27" key="2">
    <citation type="submission" date="2025-08" db="UniProtKB">
        <authorList>
            <consortium name="Ensembl"/>
        </authorList>
    </citation>
    <scope>IDENTIFICATION</scope>
</reference>
<reference evidence="27" key="3">
    <citation type="submission" date="2025-09" db="UniProtKB">
        <authorList>
            <consortium name="Ensembl"/>
        </authorList>
    </citation>
    <scope>IDENTIFICATION</scope>
</reference>
<keyword evidence="7" id="KW-1003">Cell membrane</keyword>
<evidence type="ECO:0000313" key="28">
    <source>
        <dbReference type="Proteomes" id="UP000005207"/>
    </source>
</evidence>
<keyword evidence="11 24" id="KW-0547">Nucleotide-binding</keyword>
<evidence type="ECO:0000256" key="5">
    <source>
        <dbReference type="ARBA" id="ARBA00005175"/>
    </source>
</evidence>
<keyword evidence="14 23" id="KW-0040">ANK repeat</keyword>
<dbReference type="FunFam" id="2.60.200.40:FF:000002">
    <property type="entry name" value="Diacylglycerol kinase"/>
    <property type="match status" value="1"/>
</dbReference>
<evidence type="ECO:0000256" key="13">
    <source>
        <dbReference type="ARBA" id="ARBA00022840"/>
    </source>
</evidence>
<dbReference type="PANTHER" id="PTHR11255">
    <property type="entry name" value="DIACYLGLYCEROL KINASE"/>
    <property type="match status" value="1"/>
</dbReference>
<evidence type="ECO:0000256" key="21">
    <source>
        <dbReference type="ARBA" id="ARBA00023411"/>
    </source>
</evidence>
<reference evidence="28" key="1">
    <citation type="submission" date="2012-01" db="EMBL/GenBank/DDBJ databases">
        <title>The Genome Sequence of Oreochromis niloticus (Nile Tilapia).</title>
        <authorList>
            <consortium name="Broad Institute Genome Assembly Team"/>
            <consortium name="Broad Institute Sequencing Platform"/>
            <person name="Di Palma F."/>
            <person name="Johnson J."/>
            <person name="Lander E.S."/>
            <person name="Lindblad-Toh K."/>
        </authorList>
    </citation>
    <scope>NUCLEOTIDE SEQUENCE [LARGE SCALE GENOMIC DNA]</scope>
</reference>
<dbReference type="InterPro" id="IPR002110">
    <property type="entry name" value="Ankyrin_rpt"/>
</dbReference>
<dbReference type="Gene3D" id="2.60.200.40">
    <property type="match status" value="1"/>
</dbReference>
<dbReference type="SMART" id="SM00046">
    <property type="entry name" value="DAGKc"/>
    <property type="match status" value="1"/>
</dbReference>
<name>A0A669DEJ0_ORENI</name>
<dbReference type="FunFam" id="3.40.50.10330:FF:000002">
    <property type="entry name" value="Diacylglycerol kinase"/>
    <property type="match status" value="1"/>
</dbReference>
<dbReference type="GO" id="GO:0046486">
    <property type="term" value="P:glycerolipid metabolic process"/>
    <property type="evidence" value="ECO:0007669"/>
    <property type="project" value="UniProtKB-UniPathway"/>
</dbReference>
<evidence type="ECO:0000256" key="25">
    <source>
        <dbReference type="SAM" id="MobiDB-lite"/>
    </source>
</evidence>
<dbReference type="InterPro" id="IPR037607">
    <property type="entry name" value="DGK"/>
</dbReference>
<keyword evidence="17" id="KW-0539">Nucleus</keyword>
<dbReference type="Pfam" id="PF00781">
    <property type="entry name" value="DAGK_cat"/>
    <property type="match status" value="1"/>
</dbReference>
<keyword evidence="13 24" id="KW-0067">ATP-binding</keyword>
<keyword evidence="16" id="KW-0472">Membrane</keyword>
<dbReference type="Pfam" id="PF00609">
    <property type="entry name" value="DAGK_acc"/>
    <property type="match status" value="1"/>
</dbReference>
<feature type="compositionally biased region" description="Basic residues" evidence="25">
    <location>
        <begin position="248"/>
        <end position="264"/>
    </location>
</feature>
<keyword evidence="28" id="KW-1185">Reference proteome</keyword>
<dbReference type="AlphaFoldDB" id="A0A669DEJ0"/>
<organism evidence="27 28">
    <name type="scientific">Oreochromis niloticus</name>
    <name type="common">Nile tilapia</name>
    <name type="synonym">Tilapia nilotica</name>
    <dbReference type="NCBI Taxonomy" id="8128"/>
    <lineage>
        <taxon>Eukaryota</taxon>
        <taxon>Metazoa</taxon>
        <taxon>Chordata</taxon>
        <taxon>Craniata</taxon>
        <taxon>Vertebrata</taxon>
        <taxon>Euteleostomi</taxon>
        <taxon>Actinopterygii</taxon>
        <taxon>Neopterygii</taxon>
        <taxon>Teleostei</taxon>
        <taxon>Neoteleostei</taxon>
        <taxon>Acanthomorphata</taxon>
        <taxon>Ovalentaria</taxon>
        <taxon>Cichlomorphae</taxon>
        <taxon>Cichliformes</taxon>
        <taxon>Cichlidae</taxon>
        <taxon>African cichlids</taxon>
        <taxon>Pseudocrenilabrinae</taxon>
        <taxon>Oreochromini</taxon>
        <taxon>Oreochromis</taxon>
    </lineage>
</organism>
<dbReference type="InterPro" id="IPR036770">
    <property type="entry name" value="Ankyrin_rpt-contain_sf"/>
</dbReference>
<dbReference type="SMART" id="SM00109">
    <property type="entry name" value="C1"/>
    <property type="match status" value="2"/>
</dbReference>
<dbReference type="PROSITE" id="PS50088">
    <property type="entry name" value="ANK_REPEAT"/>
    <property type="match status" value="1"/>
</dbReference>
<dbReference type="Gene3D" id="3.40.50.10330">
    <property type="entry name" value="Probable inorganic polyphosphate/atp-NAD kinase, domain 1"/>
    <property type="match status" value="1"/>
</dbReference>
<gene>
    <name evidence="27" type="primary">DGKZ</name>
    <name evidence="27" type="synonym">dgkzb</name>
</gene>
<dbReference type="OMA" id="CTPNLMR"/>
<dbReference type="Ensembl" id="ENSONIT00000034473.1">
    <property type="protein sequence ID" value="ENSONIP00000056760.1"/>
    <property type="gene ID" value="ENSONIG00000018220.2"/>
</dbReference>
<dbReference type="InterPro" id="IPR016064">
    <property type="entry name" value="NAD/diacylglycerol_kinase_sf"/>
</dbReference>
<dbReference type="InterPro" id="IPR002219">
    <property type="entry name" value="PKC_DAG/PE"/>
</dbReference>
<evidence type="ECO:0000256" key="4">
    <source>
        <dbReference type="ARBA" id="ARBA00004514"/>
    </source>
</evidence>
<evidence type="ECO:0000256" key="11">
    <source>
        <dbReference type="ARBA" id="ARBA00022741"/>
    </source>
</evidence>
<evidence type="ECO:0000256" key="9">
    <source>
        <dbReference type="ARBA" id="ARBA00022679"/>
    </source>
</evidence>
<feature type="domain" description="DAGKc" evidence="26">
    <location>
        <begin position="285"/>
        <end position="419"/>
    </location>
</feature>